<dbReference type="RefSeq" id="WP_103910807.1">
    <property type="nucleotide sequence ID" value="NZ_FNUZ01000003.1"/>
</dbReference>
<dbReference type="Proteomes" id="UP000236752">
    <property type="component" value="Unassembled WGS sequence"/>
</dbReference>
<dbReference type="AlphaFoldDB" id="A0A1H5ZAR7"/>
<protein>
    <submittedName>
        <fullName evidence="1">Uncharacterized protein</fullName>
    </submittedName>
</protein>
<dbReference type="EMBL" id="FNUZ01000003">
    <property type="protein sequence ID" value="SEG33382.1"/>
    <property type="molecule type" value="Genomic_DNA"/>
</dbReference>
<evidence type="ECO:0000313" key="2">
    <source>
        <dbReference type="Proteomes" id="UP000236752"/>
    </source>
</evidence>
<evidence type="ECO:0000313" key="1">
    <source>
        <dbReference type="EMBL" id="SEG33382.1"/>
    </source>
</evidence>
<reference evidence="1 2" key="1">
    <citation type="submission" date="2016-10" db="EMBL/GenBank/DDBJ databases">
        <authorList>
            <person name="de Groot N.N."/>
        </authorList>
    </citation>
    <scope>NUCLEOTIDE SEQUENCE [LARGE SCALE GENOMIC DNA]</scope>
    <source>
        <strain evidence="1 2">DSM 26915</strain>
    </source>
</reference>
<accession>A0A1H5ZAR7</accession>
<proteinExistence type="predicted"/>
<organism evidence="1 2">
    <name type="scientific">Thalassococcus halodurans</name>
    <dbReference type="NCBI Taxonomy" id="373675"/>
    <lineage>
        <taxon>Bacteria</taxon>
        <taxon>Pseudomonadati</taxon>
        <taxon>Pseudomonadota</taxon>
        <taxon>Alphaproteobacteria</taxon>
        <taxon>Rhodobacterales</taxon>
        <taxon>Roseobacteraceae</taxon>
        <taxon>Thalassococcus</taxon>
    </lineage>
</organism>
<sequence length="81" mass="9310">MDTTNYGLLAYRSAPQKVTSKCDLLEQAFLENYLKTTKAFQNSETEFSFVFYQEVSKKLSEKIDLNIGCIDESKTRKASPR</sequence>
<name>A0A1H5ZAR7_9RHOB</name>
<keyword evidence="2" id="KW-1185">Reference proteome</keyword>
<gene>
    <name evidence="1" type="ORF">SAMN04488045_2511</name>
</gene>